<protein>
    <submittedName>
        <fullName evidence="3">Uncharacterized protein</fullName>
    </submittedName>
</protein>
<feature type="signal peptide" evidence="2">
    <location>
        <begin position="1"/>
        <end position="19"/>
    </location>
</feature>
<name>A0A8T0A7F0_SILME</name>
<feature type="compositionally biased region" description="Polar residues" evidence="1">
    <location>
        <begin position="74"/>
        <end position="93"/>
    </location>
</feature>
<feature type="compositionally biased region" description="Pro residues" evidence="1">
    <location>
        <begin position="114"/>
        <end position="125"/>
    </location>
</feature>
<keyword evidence="4" id="KW-1185">Reference proteome</keyword>
<comment type="caution">
    <text evidence="3">The sequence shown here is derived from an EMBL/GenBank/DDBJ whole genome shotgun (WGS) entry which is preliminary data.</text>
</comment>
<dbReference type="EMBL" id="JABFDY010000026">
    <property type="protein sequence ID" value="KAF7687880.1"/>
    <property type="molecule type" value="Genomic_DNA"/>
</dbReference>
<reference evidence="3" key="1">
    <citation type="submission" date="2020-08" db="EMBL/GenBank/DDBJ databases">
        <title>Chromosome-level assembly of Southern catfish (Silurus meridionalis) provides insights into visual adaptation to the nocturnal and benthic lifestyles.</title>
        <authorList>
            <person name="Zhang Y."/>
            <person name="Wang D."/>
            <person name="Peng Z."/>
        </authorList>
    </citation>
    <scope>NUCLEOTIDE SEQUENCE</scope>
    <source>
        <strain evidence="3">SWU-2019-XX</strain>
        <tissue evidence="3">Muscle</tissue>
    </source>
</reference>
<accession>A0A8T0A7F0</accession>
<organism evidence="3 4">
    <name type="scientific">Silurus meridionalis</name>
    <name type="common">Southern catfish</name>
    <name type="synonym">Silurus soldatovi meridionalis</name>
    <dbReference type="NCBI Taxonomy" id="175797"/>
    <lineage>
        <taxon>Eukaryota</taxon>
        <taxon>Metazoa</taxon>
        <taxon>Chordata</taxon>
        <taxon>Craniata</taxon>
        <taxon>Vertebrata</taxon>
        <taxon>Euteleostomi</taxon>
        <taxon>Actinopterygii</taxon>
        <taxon>Neopterygii</taxon>
        <taxon>Teleostei</taxon>
        <taxon>Ostariophysi</taxon>
        <taxon>Siluriformes</taxon>
        <taxon>Siluridae</taxon>
        <taxon>Silurus</taxon>
    </lineage>
</organism>
<evidence type="ECO:0000256" key="2">
    <source>
        <dbReference type="SAM" id="SignalP"/>
    </source>
</evidence>
<evidence type="ECO:0000313" key="3">
    <source>
        <dbReference type="EMBL" id="KAF7687880.1"/>
    </source>
</evidence>
<gene>
    <name evidence="3" type="ORF">HF521_013886</name>
</gene>
<keyword evidence="2" id="KW-0732">Signal</keyword>
<proteinExistence type="predicted"/>
<dbReference type="Proteomes" id="UP000606274">
    <property type="component" value="Unassembled WGS sequence"/>
</dbReference>
<feature type="chain" id="PRO_5035742224" evidence="2">
    <location>
        <begin position="20"/>
        <end position="200"/>
    </location>
</feature>
<evidence type="ECO:0000313" key="4">
    <source>
        <dbReference type="Proteomes" id="UP000606274"/>
    </source>
</evidence>
<sequence>MHIWKKGLGLATFVLDVQTQSMNARYKVTRGKPYVGSPYPRVPSTSYCHFQIGRLLDDLGNYLVNPIDDPVRPDTSSASHTSPSTMDVGTQTDPVVILPAGSTHDDSDTDTAPDTPPRPPTPYPSGSPSYSPTSPRSPSPAPSSPASVIMIEPDQVPSVDLPFETPFPYRFLEPSGSYLPICECFPLSACTHISFSGSNE</sequence>
<evidence type="ECO:0000256" key="1">
    <source>
        <dbReference type="SAM" id="MobiDB-lite"/>
    </source>
</evidence>
<feature type="region of interest" description="Disordered" evidence="1">
    <location>
        <begin position="67"/>
        <end position="147"/>
    </location>
</feature>
<dbReference type="AlphaFoldDB" id="A0A8T0A7F0"/>